<dbReference type="GO" id="GO:0005634">
    <property type="term" value="C:nucleus"/>
    <property type="evidence" value="ECO:0007669"/>
    <property type="project" value="UniProtKB-SubCell"/>
</dbReference>
<evidence type="ECO:0000313" key="9">
    <source>
        <dbReference type="RefSeq" id="XP_030764615.1"/>
    </source>
</evidence>
<organism evidence="8 9">
    <name type="scientific">Sitophilus oryzae</name>
    <name type="common">Rice weevil</name>
    <name type="synonym">Curculio oryzae</name>
    <dbReference type="NCBI Taxonomy" id="7048"/>
    <lineage>
        <taxon>Eukaryota</taxon>
        <taxon>Metazoa</taxon>
        <taxon>Ecdysozoa</taxon>
        <taxon>Arthropoda</taxon>
        <taxon>Hexapoda</taxon>
        <taxon>Insecta</taxon>
        <taxon>Pterygota</taxon>
        <taxon>Neoptera</taxon>
        <taxon>Endopterygota</taxon>
        <taxon>Coleoptera</taxon>
        <taxon>Polyphaga</taxon>
        <taxon>Cucujiformia</taxon>
        <taxon>Curculionidae</taxon>
        <taxon>Dryophthorinae</taxon>
        <taxon>Sitophilus</taxon>
    </lineage>
</organism>
<evidence type="ECO:0000313" key="8">
    <source>
        <dbReference type="Proteomes" id="UP000504635"/>
    </source>
</evidence>
<proteinExistence type="predicted"/>
<feature type="domain" description="Homeobox" evidence="7">
    <location>
        <begin position="29"/>
        <end position="73"/>
    </location>
</feature>
<keyword evidence="3 5" id="KW-0371">Homeobox</keyword>
<evidence type="ECO:0000256" key="6">
    <source>
        <dbReference type="RuleBase" id="RU000682"/>
    </source>
</evidence>
<dbReference type="GeneID" id="115888887"/>
<keyword evidence="8" id="KW-1185">Reference proteome</keyword>
<dbReference type="Pfam" id="PF00046">
    <property type="entry name" value="Homeodomain"/>
    <property type="match status" value="1"/>
</dbReference>
<dbReference type="InterPro" id="IPR009057">
    <property type="entry name" value="Homeodomain-like_sf"/>
</dbReference>
<dbReference type="KEGG" id="soy:115888887"/>
<dbReference type="CDD" id="cd00086">
    <property type="entry name" value="homeodomain"/>
    <property type="match status" value="1"/>
</dbReference>
<dbReference type="InterPro" id="IPR017970">
    <property type="entry name" value="Homeobox_CS"/>
</dbReference>
<protein>
    <submittedName>
        <fullName evidence="9">BarH-like 2 homeobox protein</fullName>
    </submittedName>
</protein>
<keyword evidence="4 5" id="KW-0539">Nucleus</keyword>
<evidence type="ECO:0000259" key="7">
    <source>
        <dbReference type="PROSITE" id="PS50071"/>
    </source>
</evidence>
<dbReference type="InterPro" id="IPR050848">
    <property type="entry name" value="Homeobox_TF"/>
</dbReference>
<dbReference type="PRINTS" id="PR00024">
    <property type="entry name" value="HOMEOBOX"/>
</dbReference>
<dbReference type="GO" id="GO:0000981">
    <property type="term" value="F:DNA-binding transcription factor activity, RNA polymerase II-specific"/>
    <property type="evidence" value="ECO:0007669"/>
    <property type="project" value="InterPro"/>
</dbReference>
<evidence type="ECO:0000256" key="4">
    <source>
        <dbReference type="ARBA" id="ARBA00023242"/>
    </source>
</evidence>
<dbReference type="PROSITE" id="PS50071">
    <property type="entry name" value="HOMEOBOX_2"/>
    <property type="match status" value="1"/>
</dbReference>
<feature type="DNA-binding region" description="Homeobox" evidence="5">
    <location>
        <begin position="31"/>
        <end position="74"/>
    </location>
</feature>
<dbReference type="SMART" id="SM00389">
    <property type="entry name" value="HOX"/>
    <property type="match status" value="1"/>
</dbReference>
<dbReference type="Gene3D" id="1.10.10.60">
    <property type="entry name" value="Homeodomain-like"/>
    <property type="match status" value="1"/>
</dbReference>
<evidence type="ECO:0000256" key="5">
    <source>
        <dbReference type="PROSITE-ProRule" id="PRU00108"/>
    </source>
</evidence>
<dbReference type="PANTHER" id="PTHR24333:SF5">
    <property type="entry name" value="VENT HOMEOBOX"/>
    <property type="match status" value="1"/>
</dbReference>
<dbReference type="InParanoid" id="A0A6J2YPB0"/>
<name>A0A6J2YPB0_SITOR</name>
<sequence length="142" mass="16299">MHWLNESPVGRMLHPYTQLGEGMSGHPGETFYHSRCQKYLSVADRSDVADALNLSETQVKTWYQNRRTKWKRQNQLRLEQLRHQASVEKELLNVSNLRKVEAQQQCCPPSLPRYGAQSPCTFLSTAAAAIFHNVTYVHGCQL</sequence>
<comment type="subcellular location">
    <subcellularLocation>
        <location evidence="1 5 6">Nucleus</location>
    </subcellularLocation>
</comment>
<dbReference type="Proteomes" id="UP000504635">
    <property type="component" value="Unplaced"/>
</dbReference>
<gene>
    <name evidence="9" type="primary">LOC115888887</name>
</gene>
<dbReference type="InterPro" id="IPR001356">
    <property type="entry name" value="HD"/>
</dbReference>
<accession>A0A6J2YPB0</accession>
<evidence type="ECO:0000256" key="2">
    <source>
        <dbReference type="ARBA" id="ARBA00023125"/>
    </source>
</evidence>
<dbReference type="SUPFAM" id="SSF46689">
    <property type="entry name" value="Homeodomain-like"/>
    <property type="match status" value="1"/>
</dbReference>
<dbReference type="PROSITE" id="PS00027">
    <property type="entry name" value="HOMEOBOX_1"/>
    <property type="match status" value="1"/>
</dbReference>
<evidence type="ECO:0000256" key="3">
    <source>
        <dbReference type="ARBA" id="ARBA00023155"/>
    </source>
</evidence>
<keyword evidence="2 5" id="KW-0238">DNA-binding</keyword>
<dbReference type="RefSeq" id="XP_030764615.1">
    <property type="nucleotide sequence ID" value="XM_030908755.1"/>
</dbReference>
<dbReference type="GO" id="GO:0003677">
    <property type="term" value="F:DNA binding"/>
    <property type="evidence" value="ECO:0007669"/>
    <property type="project" value="UniProtKB-UniRule"/>
</dbReference>
<dbReference type="PANTHER" id="PTHR24333">
    <property type="entry name" value="HOMEO BOX HB9 LIKE A-RELATED"/>
    <property type="match status" value="1"/>
</dbReference>
<dbReference type="OrthoDB" id="6159439at2759"/>
<evidence type="ECO:0000256" key="1">
    <source>
        <dbReference type="ARBA" id="ARBA00004123"/>
    </source>
</evidence>
<reference evidence="9" key="1">
    <citation type="submission" date="2025-08" db="UniProtKB">
        <authorList>
            <consortium name="RefSeq"/>
        </authorList>
    </citation>
    <scope>IDENTIFICATION</scope>
    <source>
        <tissue evidence="9">Gonads</tissue>
    </source>
</reference>
<dbReference type="InterPro" id="IPR020479">
    <property type="entry name" value="HD_metazoa"/>
</dbReference>
<dbReference type="AlphaFoldDB" id="A0A6J2YPB0"/>